<dbReference type="EnsemblPlants" id="Kaladp0089s0081.1.v1.1">
    <property type="protein sequence ID" value="Kaladp0089s0081.1.v1.1"/>
    <property type="gene ID" value="Kaladp0089s0081.v1.1"/>
</dbReference>
<organism evidence="2 3">
    <name type="scientific">Kalanchoe fedtschenkoi</name>
    <name type="common">Lavender scallops</name>
    <name type="synonym">South American air plant</name>
    <dbReference type="NCBI Taxonomy" id="63787"/>
    <lineage>
        <taxon>Eukaryota</taxon>
        <taxon>Viridiplantae</taxon>
        <taxon>Streptophyta</taxon>
        <taxon>Embryophyta</taxon>
        <taxon>Tracheophyta</taxon>
        <taxon>Spermatophyta</taxon>
        <taxon>Magnoliopsida</taxon>
        <taxon>eudicotyledons</taxon>
        <taxon>Gunneridae</taxon>
        <taxon>Pentapetalae</taxon>
        <taxon>Saxifragales</taxon>
        <taxon>Crassulaceae</taxon>
        <taxon>Kalanchoe</taxon>
    </lineage>
</organism>
<dbReference type="PANTHER" id="PTHR36054:SF2">
    <property type="entry name" value="PROTEIN SICKLE"/>
    <property type="match status" value="1"/>
</dbReference>
<dbReference type="InterPro" id="IPR039292">
    <property type="entry name" value="SICKLE"/>
</dbReference>
<dbReference type="GO" id="GO:0035196">
    <property type="term" value="P:miRNA processing"/>
    <property type="evidence" value="ECO:0007669"/>
    <property type="project" value="InterPro"/>
</dbReference>
<feature type="region of interest" description="Disordered" evidence="1">
    <location>
        <begin position="1"/>
        <end position="56"/>
    </location>
</feature>
<evidence type="ECO:0000313" key="2">
    <source>
        <dbReference type="EnsemblPlants" id="Kaladp0089s0081.1.v1.1"/>
    </source>
</evidence>
<feature type="compositionally biased region" description="Basic and acidic residues" evidence="1">
    <location>
        <begin position="1"/>
        <end position="20"/>
    </location>
</feature>
<evidence type="ECO:0000256" key="1">
    <source>
        <dbReference type="SAM" id="MobiDB-lite"/>
    </source>
</evidence>
<evidence type="ECO:0000313" key="3">
    <source>
        <dbReference type="Proteomes" id="UP000594263"/>
    </source>
</evidence>
<accession>A0A7N0UX76</accession>
<sequence length="242" mass="26291">MDESERRRERLKAMRNEAARGEASPASQVSGFHVGLANPLTDGSPSQEVSRSTPRFDYYTDPMASFSANRRGNFSSHGPRGFVPSPGHGRVPPPHPESWNPRMAMHPFPGPTAYQAQCSFNDSFPCGTSVGLESSFLPHHEMPPGVSNPPGCAVNFLPQSNLPRGANFPIPRGLSGRHDFGFGQGRDRSFKGSYSEVYLPDSKKVGAKRPLEISKPSISNSQSLAEYLADSFNEAVNGDQNT</sequence>
<keyword evidence="3" id="KW-1185">Reference proteome</keyword>
<dbReference type="Proteomes" id="UP000594263">
    <property type="component" value="Unplaced"/>
</dbReference>
<dbReference type="PANTHER" id="PTHR36054">
    <property type="entry name" value="PROTEIN SICKLE"/>
    <property type="match status" value="1"/>
</dbReference>
<dbReference type="AlphaFoldDB" id="A0A7N0UX76"/>
<feature type="compositionally biased region" description="Polar residues" evidence="1">
    <location>
        <begin position="41"/>
        <end position="53"/>
    </location>
</feature>
<name>A0A7N0UX76_KALFE</name>
<dbReference type="Gramene" id="Kaladp0089s0081.1.v1.1">
    <property type="protein sequence ID" value="Kaladp0089s0081.1.v1.1"/>
    <property type="gene ID" value="Kaladp0089s0081.v1.1"/>
</dbReference>
<proteinExistence type="predicted"/>
<dbReference type="GO" id="GO:0000398">
    <property type="term" value="P:mRNA splicing, via spliceosome"/>
    <property type="evidence" value="ECO:0007669"/>
    <property type="project" value="InterPro"/>
</dbReference>
<reference evidence="2" key="1">
    <citation type="submission" date="2021-01" db="UniProtKB">
        <authorList>
            <consortium name="EnsemblPlants"/>
        </authorList>
    </citation>
    <scope>IDENTIFICATION</scope>
</reference>
<protein>
    <submittedName>
        <fullName evidence="2">Uncharacterized protein</fullName>
    </submittedName>
</protein>